<dbReference type="SUPFAM" id="SSF143414">
    <property type="entry name" value="CcmK-like"/>
    <property type="match status" value="2"/>
</dbReference>
<feature type="domain" description="BMC" evidence="4">
    <location>
        <begin position="109"/>
        <end position="195"/>
    </location>
</feature>
<gene>
    <name evidence="5" type="ORF">EUBHAL_00512</name>
</gene>
<dbReference type="Proteomes" id="UP000003174">
    <property type="component" value="Unassembled WGS sequence"/>
</dbReference>
<dbReference type="Gene3D" id="3.30.70.1710">
    <property type="match status" value="2"/>
</dbReference>
<dbReference type="InterPro" id="IPR000249">
    <property type="entry name" value="BMC_dom"/>
</dbReference>
<dbReference type="CDD" id="cd07053">
    <property type="entry name" value="BMC_PduT_repeat1"/>
    <property type="match status" value="1"/>
</dbReference>
<dbReference type="InterPro" id="IPR050575">
    <property type="entry name" value="BMC_shell"/>
</dbReference>
<keyword evidence="2" id="KW-1283">Bacterial microcompartment</keyword>
<name>C0ESY9_9FIRM</name>
<evidence type="ECO:0000259" key="4">
    <source>
        <dbReference type="PROSITE" id="PS51930"/>
    </source>
</evidence>
<dbReference type="GO" id="GO:0031469">
    <property type="term" value="C:bacterial microcompartment"/>
    <property type="evidence" value="ECO:0007669"/>
    <property type="project" value="UniProtKB-SubCell"/>
</dbReference>
<dbReference type="eggNOG" id="COG4577">
    <property type="taxonomic scope" value="Bacteria"/>
</dbReference>
<dbReference type="CDD" id="cd07054">
    <property type="entry name" value="BMC_PduT_repeat2"/>
    <property type="match status" value="1"/>
</dbReference>
<evidence type="ECO:0000313" key="6">
    <source>
        <dbReference type="Proteomes" id="UP000003174"/>
    </source>
</evidence>
<proteinExistence type="inferred from homology"/>
<reference evidence="5 6" key="2">
    <citation type="submission" date="2009-02" db="EMBL/GenBank/DDBJ databases">
        <title>Draft genome sequence of Eubacterium hallii (DSM 3353).</title>
        <authorList>
            <person name="Sudarsanam P."/>
            <person name="Ley R."/>
            <person name="Guruge J."/>
            <person name="Turnbaugh P.J."/>
            <person name="Mahowald M."/>
            <person name="Liep D."/>
            <person name="Gordon J."/>
        </authorList>
    </citation>
    <scope>NUCLEOTIDE SEQUENCE [LARGE SCALE GENOMIC DNA]</scope>
    <source>
        <strain evidence="5 6">DSM 3353</strain>
    </source>
</reference>
<sequence>MYLNRKIKDGVYTVRKAVGFVEIKSIPVGIQTADEMVKAGNVELLLSTPICPGKYVIIVGGHVGPVKAAMSKAELVSGIYLIDTHILDNIREEVLPAIAGVTPTQQIQAVGAIETISALTAIIAADTAVKASKVSIVDLRIARGLGGKGYLVITGEVSSVRSAVNACLAKLGISGEVTSTSIIPRPHPQIVESLLK</sequence>
<dbReference type="SMART" id="SM00877">
    <property type="entry name" value="BMC"/>
    <property type="match status" value="2"/>
</dbReference>
<comment type="caution">
    <text evidence="5">The sequence shown here is derived from an EMBL/GenBank/DDBJ whole genome shotgun (WGS) entry which is preliminary data.</text>
</comment>
<dbReference type="PIRSF" id="PIRSF034834">
    <property type="entry name" value="PduT"/>
    <property type="match status" value="1"/>
</dbReference>
<dbReference type="Pfam" id="PF00936">
    <property type="entry name" value="BMC"/>
    <property type="match status" value="2"/>
</dbReference>
<protein>
    <submittedName>
        <fullName evidence="5">BMC domain protein</fullName>
    </submittedName>
</protein>
<accession>C0ESY9</accession>
<dbReference type="PROSITE" id="PS51930">
    <property type="entry name" value="BMC_2"/>
    <property type="match status" value="2"/>
</dbReference>
<evidence type="ECO:0000256" key="2">
    <source>
        <dbReference type="ARBA" id="ARBA00024446"/>
    </source>
</evidence>
<evidence type="ECO:0000313" key="5">
    <source>
        <dbReference type="EMBL" id="EEG37588.1"/>
    </source>
</evidence>
<comment type="subcellular location">
    <subcellularLocation>
        <location evidence="1">Bacterial microcompartment</location>
    </subcellularLocation>
</comment>
<dbReference type="EMBL" id="ACEP01000031">
    <property type="protein sequence ID" value="EEG37588.1"/>
    <property type="molecule type" value="Genomic_DNA"/>
</dbReference>
<reference evidence="5 6" key="1">
    <citation type="submission" date="2009-01" db="EMBL/GenBank/DDBJ databases">
        <authorList>
            <person name="Fulton L."/>
            <person name="Clifton S."/>
            <person name="Fulton B."/>
            <person name="Xu J."/>
            <person name="Minx P."/>
            <person name="Pepin K.H."/>
            <person name="Johnson M."/>
            <person name="Bhonagiri V."/>
            <person name="Nash W.E."/>
            <person name="Mardis E.R."/>
            <person name="Wilson R.K."/>
        </authorList>
    </citation>
    <scope>NUCLEOTIDE SEQUENCE [LARGE SCALE GENOMIC DNA]</scope>
    <source>
        <strain evidence="5 6">DSM 3353</strain>
    </source>
</reference>
<feature type="domain" description="BMC" evidence="4">
    <location>
        <begin position="17"/>
        <end position="99"/>
    </location>
</feature>
<comment type="similarity">
    <text evidence="3">Belongs to the bacterial microcompartments protein family.</text>
</comment>
<dbReference type="AlphaFoldDB" id="C0ESY9"/>
<evidence type="ECO:0000256" key="3">
    <source>
        <dbReference type="PROSITE-ProRule" id="PRU01278"/>
    </source>
</evidence>
<dbReference type="PANTHER" id="PTHR33941">
    <property type="entry name" value="PROPANEDIOL UTILIZATION PROTEIN PDUA"/>
    <property type="match status" value="1"/>
</dbReference>
<dbReference type="InterPro" id="IPR037233">
    <property type="entry name" value="CcmK-like_sf"/>
</dbReference>
<organism evidence="5 6">
    <name type="scientific">Anaerobutyricum hallii DSM 3353</name>
    <dbReference type="NCBI Taxonomy" id="411469"/>
    <lineage>
        <taxon>Bacteria</taxon>
        <taxon>Bacillati</taxon>
        <taxon>Bacillota</taxon>
        <taxon>Clostridia</taxon>
        <taxon>Lachnospirales</taxon>
        <taxon>Lachnospiraceae</taxon>
        <taxon>Anaerobutyricum</taxon>
    </lineage>
</organism>
<dbReference type="PANTHER" id="PTHR33941:SF11">
    <property type="entry name" value="BACTERIAL MICROCOMPARTMENT SHELL PROTEIN PDUJ"/>
    <property type="match status" value="1"/>
</dbReference>
<dbReference type="InterPro" id="IPR011238">
    <property type="entry name" value="Micro_shell_prot_PduT"/>
</dbReference>
<evidence type="ECO:0000256" key="1">
    <source>
        <dbReference type="ARBA" id="ARBA00024322"/>
    </source>
</evidence>
<dbReference type="InterPro" id="IPR044872">
    <property type="entry name" value="CcmK/CsoS1_BMC"/>
</dbReference>